<keyword evidence="2" id="KW-0539">Nucleus</keyword>
<evidence type="ECO:0000256" key="1">
    <source>
        <dbReference type="ARBA" id="ARBA00004123"/>
    </source>
</evidence>
<evidence type="ECO:0000313" key="4">
    <source>
        <dbReference type="EMBL" id="KAJ3981293.1"/>
    </source>
</evidence>
<dbReference type="GO" id="GO:0000723">
    <property type="term" value="P:telomere maintenance"/>
    <property type="evidence" value="ECO:0007669"/>
    <property type="project" value="TreeGrafter"/>
</dbReference>
<dbReference type="GO" id="GO:0000724">
    <property type="term" value="P:double-strand break repair via homologous recombination"/>
    <property type="evidence" value="ECO:0007669"/>
    <property type="project" value="TreeGrafter"/>
</dbReference>
<proteinExistence type="predicted"/>
<dbReference type="InterPro" id="IPR027417">
    <property type="entry name" value="P-loop_NTPase"/>
</dbReference>
<accession>A0AA38PU63</accession>
<dbReference type="Gene3D" id="3.40.50.300">
    <property type="entry name" value="P-loop containing nucleotide triphosphate hydrolases"/>
    <property type="match status" value="1"/>
</dbReference>
<dbReference type="GO" id="GO:0005657">
    <property type="term" value="C:replication fork"/>
    <property type="evidence" value="ECO:0007669"/>
    <property type="project" value="TreeGrafter"/>
</dbReference>
<dbReference type="InterPro" id="IPR051988">
    <property type="entry name" value="HRR_RAD51_Paralog"/>
</dbReference>
<dbReference type="GO" id="GO:0008094">
    <property type="term" value="F:ATP-dependent activity, acting on DNA"/>
    <property type="evidence" value="ECO:0007669"/>
    <property type="project" value="TreeGrafter"/>
</dbReference>
<dbReference type="GO" id="GO:0005815">
    <property type="term" value="C:microtubule organizing center"/>
    <property type="evidence" value="ECO:0007669"/>
    <property type="project" value="TreeGrafter"/>
</dbReference>
<comment type="subcellular location">
    <subcellularLocation>
        <location evidence="1">Nucleus</location>
    </subcellularLocation>
</comment>
<name>A0AA38PU63_9AGAR</name>
<dbReference type="InterPro" id="IPR014774">
    <property type="entry name" value="KaiC-like_dom"/>
</dbReference>
<dbReference type="PANTHER" id="PTHR46457">
    <property type="entry name" value="DNA REPAIR PROTEIN RAD51 HOMOLOG 4"/>
    <property type="match status" value="1"/>
</dbReference>
<gene>
    <name evidence="4" type="ORF">F5890DRAFT_1556918</name>
</gene>
<reference evidence="4" key="1">
    <citation type="submission" date="2022-08" db="EMBL/GenBank/DDBJ databases">
        <authorList>
            <consortium name="DOE Joint Genome Institute"/>
            <person name="Min B."/>
            <person name="Riley R."/>
            <person name="Sierra-Patev S."/>
            <person name="Naranjo-Ortiz M."/>
            <person name="Looney B."/>
            <person name="Konkel Z."/>
            <person name="Slot J.C."/>
            <person name="Sakamoto Y."/>
            <person name="Steenwyk J.L."/>
            <person name="Rokas A."/>
            <person name="Carro J."/>
            <person name="Camarero S."/>
            <person name="Ferreira P."/>
            <person name="Molpeceres G."/>
            <person name="Ruiz-Duenas F.J."/>
            <person name="Serrano A."/>
            <person name="Henrissat B."/>
            <person name="Drula E."/>
            <person name="Hughes K.W."/>
            <person name="Mata J.L."/>
            <person name="Ishikawa N.K."/>
            <person name="Vargas-Isla R."/>
            <person name="Ushijima S."/>
            <person name="Smith C.A."/>
            <person name="Ahrendt S."/>
            <person name="Andreopoulos W."/>
            <person name="He G."/>
            <person name="Labutti K."/>
            <person name="Lipzen A."/>
            <person name="Ng V."/>
            <person name="Sandor L."/>
            <person name="Barry K."/>
            <person name="Martinez A.T."/>
            <person name="Xiao Y."/>
            <person name="Gibbons J.G."/>
            <person name="Terashima K."/>
            <person name="Hibbett D.S."/>
            <person name="Grigoriev I.V."/>
        </authorList>
    </citation>
    <scope>NUCLEOTIDE SEQUENCE</scope>
    <source>
        <strain evidence="4">TFB7829</strain>
    </source>
</reference>
<dbReference type="EMBL" id="MU802122">
    <property type="protein sequence ID" value="KAJ3981293.1"/>
    <property type="molecule type" value="Genomic_DNA"/>
</dbReference>
<dbReference type="GO" id="GO:0042148">
    <property type="term" value="P:DNA strand invasion"/>
    <property type="evidence" value="ECO:0007669"/>
    <property type="project" value="TreeGrafter"/>
</dbReference>
<evidence type="ECO:0000259" key="3">
    <source>
        <dbReference type="Pfam" id="PF06745"/>
    </source>
</evidence>
<dbReference type="Pfam" id="PF06745">
    <property type="entry name" value="ATPase"/>
    <property type="match status" value="1"/>
</dbReference>
<dbReference type="AlphaFoldDB" id="A0AA38PU63"/>
<dbReference type="SUPFAM" id="SSF52540">
    <property type="entry name" value="P-loop containing nucleoside triphosphate hydrolases"/>
    <property type="match status" value="1"/>
</dbReference>
<dbReference type="GO" id="GO:0000400">
    <property type="term" value="F:four-way junction DNA binding"/>
    <property type="evidence" value="ECO:0007669"/>
    <property type="project" value="TreeGrafter"/>
</dbReference>
<dbReference type="GO" id="GO:0007131">
    <property type="term" value="P:reciprocal meiotic recombination"/>
    <property type="evidence" value="ECO:0007669"/>
    <property type="project" value="TreeGrafter"/>
</dbReference>
<dbReference type="GO" id="GO:0003697">
    <property type="term" value="F:single-stranded DNA binding"/>
    <property type="evidence" value="ECO:0007669"/>
    <property type="project" value="TreeGrafter"/>
</dbReference>
<feature type="domain" description="KaiC-like" evidence="3">
    <location>
        <begin position="88"/>
        <end position="226"/>
    </location>
</feature>
<evidence type="ECO:0000256" key="2">
    <source>
        <dbReference type="ARBA" id="ARBA00023242"/>
    </source>
</evidence>
<evidence type="ECO:0000313" key="5">
    <source>
        <dbReference type="Proteomes" id="UP001163850"/>
    </source>
</evidence>
<dbReference type="Proteomes" id="UP001163850">
    <property type="component" value="Unassembled WGS sequence"/>
</dbReference>
<dbReference type="PANTHER" id="PTHR46457:SF1">
    <property type="entry name" value="DNA REPAIR PROTEIN RAD51 HOMOLOG 4"/>
    <property type="match status" value="1"/>
</dbReference>
<sequence>MLLKAFALLPDDLVTELASLGILTSTDLMFSSTTPLEMYSRLSSKSISFPEFEACIKVILTKLATSGQEAVELDQPSHSCFKMETLTSLDNYLDGGLPCARVIEISGDNDSGKRILLLNCVLMSLLRNREIEGLWIDTTGDFVVERAVQILEYHQQVEAIFSSVKRWSNCVQSLDDMEILLQRLHISIATDMESVQQIIRALDFQLALQASSIQMKYIVIDSVTSLFGPYLSAVSSQGHAIMAAFMRYLRDFAKRYSLINNATLMQPRSTARAQTTAEVTNPRSVFASTIRKPALGPSFTFMTDATLWVSLWPAQEEDEEKFTTHVVEVFRSKFSVSNVWSAFRIAASGALLTDCTTAS</sequence>
<protein>
    <recommendedName>
        <fullName evidence="3">KaiC-like domain-containing protein</fullName>
    </recommendedName>
</protein>
<organism evidence="4 5">
    <name type="scientific">Lentinula detonsa</name>
    <dbReference type="NCBI Taxonomy" id="2804962"/>
    <lineage>
        <taxon>Eukaryota</taxon>
        <taxon>Fungi</taxon>
        <taxon>Dikarya</taxon>
        <taxon>Basidiomycota</taxon>
        <taxon>Agaricomycotina</taxon>
        <taxon>Agaricomycetes</taxon>
        <taxon>Agaricomycetidae</taxon>
        <taxon>Agaricales</taxon>
        <taxon>Marasmiineae</taxon>
        <taxon>Omphalotaceae</taxon>
        <taxon>Lentinula</taxon>
    </lineage>
</organism>
<dbReference type="GO" id="GO:0033063">
    <property type="term" value="C:Rad51B-Rad51C-Rad51D-XRCC2 complex"/>
    <property type="evidence" value="ECO:0007669"/>
    <property type="project" value="TreeGrafter"/>
</dbReference>
<comment type="caution">
    <text evidence="4">The sequence shown here is derived from an EMBL/GenBank/DDBJ whole genome shotgun (WGS) entry which is preliminary data.</text>
</comment>